<evidence type="ECO:0008006" key="3">
    <source>
        <dbReference type="Google" id="ProtNLM"/>
    </source>
</evidence>
<organism evidence="2">
    <name type="scientific">termite gut metagenome</name>
    <dbReference type="NCBI Taxonomy" id="433724"/>
    <lineage>
        <taxon>unclassified sequences</taxon>
        <taxon>metagenomes</taxon>
        <taxon>organismal metagenomes</taxon>
    </lineage>
</organism>
<dbReference type="AlphaFoldDB" id="A0A5J4PZ25"/>
<sequence>MGIALLACMFAIHYQREEIATYKDNDLKYRYVKMQGEITPESISNLENVFENKRDSMKVIRSQVQEYEKALREEAKRLEKARLKEQEAERLRREAESLKQQK</sequence>
<name>A0A5J4PZ25_9ZZZZ</name>
<protein>
    <recommendedName>
        <fullName evidence="3">Chromosome partition protein Smc</fullName>
    </recommendedName>
</protein>
<proteinExistence type="predicted"/>
<comment type="caution">
    <text evidence="2">The sequence shown here is derived from an EMBL/GenBank/DDBJ whole genome shotgun (WGS) entry which is preliminary data.</text>
</comment>
<feature type="coiled-coil region" evidence="1">
    <location>
        <begin position="57"/>
        <end position="101"/>
    </location>
</feature>
<gene>
    <name evidence="2" type="ORF">EZS27_035226</name>
</gene>
<keyword evidence="1" id="KW-0175">Coiled coil</keyword>
<accession>A0A5J4PZ25</accession>
<evidence type="ECO:0000256" key="1">
    <source>
        <dbReference type="SAM" id="Coils"/>
    </source>
</evidence>
<dbReference type="EMBL" id="SNRY01005785">
    <property type="protein sequence ID" value="KAA6314110.1"/>
    <property type="molecule type" value="Genomic_DNA"/>
</dbReference>
<reference evidence="2" key="1">
    <citation type="submission" date="2019-03" db="EMBL/GenBank/DDBJ databases">
        <title>Single cell metagenomics reveals metabolic interactions within the superorganism composed of flagellate Streblomastix strix and complex community of Bacteroidetes bacteria on its surface.</title>
        <authorList>
            <person name="Treitli S.C."/>
            <person name="Kolisko M."/>
            <person name="Husnik F."/>
            <person name="Keeling P."/>
            <person name="Hampl V."/>
        </authorList>
    </citation>
    <scope>NUCLEOTIDE SEQUENCE</scope>
    <source>
        <strain evidence="2">STM</strain>
    </source>
</reference>
<evidence type="ECO:0000313" key="2">
    <source>
        <dbReference type="EMBL" id="KAA6314110.1"/>
    </source>
</evidence>